<dbReference type="AlphaFoldDB" id="A0A392RPT4"/>
<reference evidence="1 2" key="1">
    <citation type="journal article" date="2018" name="Front. Plant Sci.">
        <title>Red Clover (Trifolium pratense) and Zigzag Clover (T. medium) - A Picture of Genomic Similarities and Differences.</title>
        <authorList>
            <person name="Dluhosova J."/>
            <person name="Istvanek J."/>
            <person name="Nedelnik J."/>
            <person name="Repkova J."/>
        </authorList>
    </citation>
    <scope>NUCLEOTIDE SEQUENCE [LARGE SCALE GENOMIC DNA]</scope>
    <source>
        <strain evidence="2">cv. 10/8</strain>
        <tissue evidence="1">Leaf</tissue>
    </source>
</reference>
<organism evidence="1 2">
    <name type="scientific">Trifolium medium</name>
    <dbReference type="NCBI Taxonomy" id="97028"/>
    <lineage>
        <taxon>Eukaryota</taxon>
        <taxon>Viridiplantae</taxon>
        <taxon>Streptophyta</taxon>
        <taxon>Embryophyta</taxon>
        <taxon>Tracheophyta</taxon>
        <taxon>Spermatophyta</taxon>
        <taxon>Magnoliopsida</taxon>
        <taxon>eudicotyledons</taxon>
        <taxon>Gunneridae</taxon>
        <taxon>Pentapetalae</taxon>
        <taxon>rosids</taxon>
        <taxon>fabids</taxon>
        <taxon>Fabales</taxon>
        <taxon>Fabaceae</taxon>
        <taxon>Papilionoideae</taxon>
        <taxon>50 kb inversion clade</taxon>
        <taxon>NPAAA clade</taxon>
        <taxon>Hologalegina</taxon>
        <taxon>IRL clade</taxon>
        <taxon>Trifolieae</taxon>
        <taxon>Trifolium</taxon>
    </lineage>
</organism>
<dbReference type="Proteomes" id="UP000265520">
    <property type="component" value="Unassembled WGS sequence"/>
</dbReference>
<evidence type="ECO:0000313" key="1">
    <source>
        <dbReference type="EMBL" id="MCI37575.1"/>
    </source>
</evidence>
<protein>
    <submittedName>
        <fullName evidence="1">Uncharacterized protein</fullName>
    </submittedName>
</protein>
<keyword evidence="2" id="KW-1185">Reference proteome</keyword>
<feature type="non-terminal residue" evidence="1">
    <location>
        <position position="18"/>
    </location>
</feature>
<accession>A0A392RPT4</accession>
<name>A0A392RPT4_9FABA</name>
<sequence>MDGLYCSFKLSQFKLNSL</sequence>
<comment type="caution">
    <text evidence="1">The sequence shown here is derived from an EMBL/GenBank/DDBJ whole genome shotgun (WGS) entry which is preliminary data.</text>
</comment>
<proteinExistence type="predicted"/>
<dbReference type="EMBL" id="LXQA010246070">
    <property type="protein sequence ID" value="MCI37575.1"/>
    <property type="molecule type" value="Genomic_DNA"/>
</dbReference>
<evidence type="ECO:0000313" key="2">
    <source>
        <dbReference type="Proteomes" id="UP000265520"/>
    </source>
</evidence>